<name>A0A9D2HUR1_9BACE</name>
<dbReference type="AlphaFoldDB" id="A0A9D2HUR1"/>
<comment type="caution">
    <text evidence="1">The sequence shown here is derived from an EMBL/GenBank/DDBJ whole genome shotgun (WGS) entry which is preliminary data.</text>
</comment>
<dbReference type="EMBL" id="DWZI01000021">
    <property type="protein sequence ID" value="HJA85320.1"/>
    <property type="molecule type" value="Genomic_DNA"/>
</dbReference>
<protein>
    <recommendedName>
        <fullName evidence="3">6-bladed beta-propeller</fullName>
    </recommendedName>
</protein>
<evidence type="ECO:0000313" key="2">
    <source>
        <dbReference type="Proteomes" id="UP000823862"/>
    </source>
</evidence>
<dbReference type="Proteomes" id="UP000823862">
    <property type="component" value="Unassembled WGS sequence"/>
</dbReference>
<organism evidence="1 2">
    <name type="scientific">Candidatus Bacteroides avicola</name>
    <dbReference type="NCBI Taxonomy" id="2838468"/>
    <lineage>
        <taxon>Bacteria</taxon>
        <taxon>Pseudomonadati</taxon>
        <taxon>Bacteroidota</taxon>
        <taxon>Bacteroidia</taxon>
        <taxon>Bacteroidales</taxon>
        <taxon>Bacteroidaceae</taxon>
        <taxon>Bacteroides</taxon>
    </lineage>
</organism>
<gene>
    <name evidence="1" type="ORF">H9950_03855</name>
</gene>
<reference evidence="1" key="1">
    <citation type="journal article" date="2021" name="PeerJ">
        <title>Extensive microbial diversity within the chicken gut microbiome revealed by metagenomics and culture.</title>
        <authorList>
            <person name="Gilroy R."/>
            <person name="Ravi A."/>
            <person name="Getino M."/>
            <person name="Pursley I."/>
            <person name="Horton D.L."/>
            <person name="Alikhan N.F."/>
            <person name="Baker D."/>
            <person name="Gharbi K."/>
            <person name="Hall N."/>
            <person name="Watson M."/>
            <person name="Adriaenssens E.M."/>
            <person name="Foster-Nyarko E."/>
            <person name="Jarju S."/>
            <person name="Secka A."/>
            <person name="Antonio M."/>
            <person name="Oren A."/>
            <person name="Chaudhuri R.R."/>
            <person name="La Ragione R."/>
            <person name="Hildebrand F."/>
            <person name="Pallen M.J."/>
        </authorList>
    </citation>
    <scope>NUCLEOTIDE SEQUENCE</scope>
    <source>
        <strain evidence="1">ChiHjej12B11-9795</strain>
    </source>
</reference>
<accession>A0A9D2HUR1</accession>
<sequence length="341" mass="39157">MKRHPYLLLLLTTLCFSACTHEKTKDFKQYPATELTFEEIRIDSIMDYPRQLRIAGDSLLIINDHVEDKAVLLYNLSDSSCVRTVSIGQGPGEVLAPNWIDLAGDSLNVLSRNNGKINRYALNDLLQDKITACRTIDLKDADRFVQTDYGYIGMDFYLNDKEEVRLARAFDLMGNPVQDLDWYTEYQADDKILTYFCFQGQAGYHPGSRTLMVVPVYASTIWFYTWKDGQWEKSNSFPIGNGELERNAQKGDFTDEIRYTTKVLDICTDRDYFYYLHEDQQMKEGKTVDGCHYILRFLPDGTFDKLFKVDESVTAICPAGEVLYASFIGKDGEYTLGKTKL</sequence>
<reference evidence="1" key="2">
    <citation type="submission" date="2021-04" db="EMBL/GenBank/DDBJ databases">
        <authorList>
            <person name="Gilroy R."/>
        </authorList>
    </citation>
    <scope>NUCLEOTIDE SEQUENCE</scope>
    <source>
        <strain evidence="1">ChiHjej12B11-9795</strain>
    </source>
</reference>
<proteinExistence type="predicted"/>
<evidence type="ECO:0000313" key="1">
    <source>
        <dbReference type="EMBL" id="HJA85320.1"/>
    </source>
</evidence>
<evidence type="ECO:0008006" key="3">
    <source>
        <dbReference type="Google" id="ProtNLM"/>
    </source>
</evidence>